<evidence type="ECO:0000313" key="1">
    <source>
        <dbReference type="EMBL" id="GGX70075.1"/>
    </source>
</evidence>
<dbReference type="RefSeq" id="WP_190190318.1">
    <property type="nucleotide sequence ID" value="NZ_BMVU01000008.1"/>
</dbReference>
<comment type="caution">
    <text evidence="1">The sequence shown here is derived from an EMBL/GenBank/DDBJ whole genome shotgun (WGS) entry which is preliminary data.</text>
</comment>
<accession>A0A918KNP9</accession>
<proteinExistence type="predicted"/>
<reference evidence="1" key="1">
    <citation type="journal article" date="2014" name="Int. J. Syst. Evol. Microbiol.">
        <title>Complete genome sequence of Corynebacterium casei LMG S-19264T (=DSM 44701T), isolated from a smear-ripened cheese.</title>
        <authorList>
            <consortium name="US DOE Joint Genome Institute (JGI-PGF)"/>
            <person name="Walter F."/>
            <person name="Albersmeier A."/>
            <person name="Kalinowski J."/>
            <person name="Ruckert C."/>
        </authorList>
    </citation>
    <scope>NUCLEOTIDE SEQUENCE</scope>
    <source>
        <strain evidence="1">JCM 4790</strain>
    </source>
</reference>
<dbReference type="EMBL" id="BMVU01000008">
    <property type="protein sequence ID" value="GGX70075.1"/>
    <property type="molecule type" value="Genomic_DNA"/>
</dbReference>
<evidence type="ECO:0000313" key="2">
    <source>
        <dbReference type="Proteomes" id="UP000619244"/>
    </source>
</evidence>
<sequence>MDWEIRDGQNRVVRYGAVFNADGVGAVRYKNKNFPDGVNDRIRFRACLGHWSTKTITASTCSAWMARQT</sequence>
<reference evidence="1" key="2">
    <citation type="submission" date="2020-09" db="EMBL/GenBank/DDBJ databases">
        <authorList>
            <person name="Sun Q."/>
            <person name="Ohkuma M."/>
        </authorList>
    </citation>
    <scope>NUCLEOTIDE SEQUENCE</scope>
    <source>
        <strain evidence="1">JCM 4790</strain>
    </source>
</reference>
<dbReference type="Proteomes" id="UP000619244">
    <property type="component" value="Unassembled WGS sequence"/>
</dbReference>
<dbReference type="AlphaFoldDB" id="A0A918KNP9"/>
<name>A0A918KNP9_9ACTN</name>
<protein>
    <submittedName>
        <fullName evidence="1">Uncharacterized protein</fullName>
    </submittedName>
</protein>
<keyword evidence="2" id="KW-1185">Reference proteome</keyword>
<gene>
    <name evidence="1" type="ORF">GCM10010358_25740</name>
</gene>
<organism evidence="1 2">
    <name type="scientific">Streptomyces minutiscleroticus</name>
    <dbReference type="NCBI Taxonomy" id="68238"/>
    <lineage>
        <taxon>Bacteria</taxon>
        <taxon>Bacillati</taxon>
        <taxon>Actinomycetota</taxon>
        <taxon>Actinomycetes</taxon>
        <taxon>Kitasatosporales</taxon>
        <taxon>Streptomycetaceae</taxon>
        <taxon>Streptomyces</taxon>
    </lineage>
</organism>